<dbReference type="EMBL" id="ML120379">
    <property type="protein sequence ID" value="RPB00593.1"/>
    <property type="molecule type" value="Genomic_DNA"/>
</dbReference>
<gene>
    <name evidence="1" type="ORF">L873DRAFT_1805059</name>
</gene>
<organism evidence="1 2">
    <name type="scientific">Choiromyces venosus 120613-1</name>
    <dbReference type="NCBI Taxonomy" id="1336337"/>
    <lineage>
        <taxon>Eukaryota</taxon>
        <taxon>Fungi</taxon>
        <taxon>Dikarya</taxon>
        <taxon>Ascomycota</taxon>
        <taxon>Pezizomycotina</taxon>
        <taxon>Pezizomycetes</taxon>
        <taxon>Pezizales</taxon>
        <taxon>Tuberaceae</taxon>
        <taxon>Choiromyces</taxon>
    </lineage>
</organism>
<evidence type="ECO:0000313" key="1">
    <source>
        <dbReference type="EMBL" id="RPB00593.1"/>
    </source>
</evidence>
<accession>A0A3N4JQM5</accession>
<keyword evidence="2" id="KW-1185">Reference proteome</keyword>
<dbReference type="AlphaFoldDB" id="A0A3N4JQM5"/>
<name>A0A3N4JQM5_9PEZI</name>
<dbReference type="Proteomes" id="UP000276215">
    <property type="component" value="Unassembled WGS sequence"/>
</dbReference>
<proteinExistence type="predicted"/>
<protein>
    <submittedName>
        <fullName evidence="1">Uncharacterized protein</fullName>
    </submittedName>
</protein>
<sequence>MSDHTKSPNQDPNNHGQVTSFKTLSADEIHHLCLIVYSTLPSNDPVAWGLKKIIGNFTIMA</sequence>
<evidence type="ECO:0000313" key="2">
    <source>
        <dbReference type="Proteomes" id="UP000276215"/>
    </source>
</evidence>
<reference evidence="1 2" key="1">
    <citation type="journal article" date="2018" name="Nat. Ecol. Evol.">
        <title>Pezizomycetes genomes reveal the molecular basis of ectomycorrhizal truffle lifestyle.</title>
        <authorList>
            <person name="Murat C."/>
            <person name="Payen T."/>
            <person name="Noel B."/>
            <person name="Kuo A."/>
            <person name="Morin E."/>
            <person name="Chen J."/>
            <person name="Kohler A."/>
            <person name="Krizsan K."/>
            <person name="Balestrini R."/>
            <person name="Da Silva C."/>
            <person name="Montanini B."/>
            <person name="Hainaut M."/>
            <person name="Levati E."/>
            <person name="Barry K.W."/>
            <person name="Belfiori B."/>
            <person name="Cichocki N."/>
            <person name="Clum A."/>
            <person name="Dockter R.B."/>
            <person name="Fauchery L."/>
            <person name="Guy J."/>
            <person name="Iotti M."/>
            <person name="Le Tacon F."/>
            <person name="Lindquist E.A."/>
            <person name="Lipzen A."/>
            <person name="Malagnac F."/>
            <person name="Mello A."/>
            <person name="Molinier V."/>
            <person name="Miyauchi S."/>
            <person name="Poulain J."/>
            <person name="Riccioni C."/>
            <person name="Rubini A."/>
            <person name="Sitrit Y."/>
            <person name="Splivallo R."/>
            <person name="Traeger S."/>
            <person name="Wang M."/>
            <person name="Zifcakova L."/>
            <person name="Wipf D."/>
            <person name="Zambonelli A."/>
            <person name="Paolocci F."/>
            <person name="Nowrousian M."/>
            <person name="Ottonello S."/>
            <person name="Baldrian P."/>
            <person name="Spatafora J.W."/>
            <person name="Henrissat B."/>
            <person name="Nagy L.G."/>
            <person name="Aury J.M."/>
            <person name="Wincker P."/>
            <person name="Grigoriev I.V."/>
            <person name="Bonfante P."/>
            <person name="Martin F.M."/>
        </authorList>
    </citation>
    <scope>NUCLEOTIDE SEQUENCE [LARGE SCALE GENOMIC DNA]</scope>
    <source>
        <strain evidence="1 2">120613-1</strain>
    </source>
</reference>